<feature type="non-terminal residue" evidence="1">
    <location>
        <position position="1"/>
    </location>
</feature>
<reference evidence="1" key="1">
    <citation type="submission" date="2014-09" db="EMBL/GenBank/DDBJ databases">
        <authorList>
            <person name="Magalhaes I.L.F."/>
            <person name="Oliveira U."/>
            <person name="Santos F.R."/>
            <person name="Vidigal T.H.D.A."/>
            <person name="Brescovit A.D."/>
            <person name="Santos A.J."/>
        </authorList>
    </citation>
    <scope>NUCLEOTIDE SEQUENCE</scope>
</reference>
<dbReference type="EMBL" id="GBRD01017765">
    <property type="protein sequence ID" value="JAG48062.1"/>
    <property type="molecule type" value="Transcribed_RNA"/>
</dbReference>
<organism evidence="1">
    <name type="scientific">Lygus hesperus</name>
    <name type="common">Western plant bug</name>
    <dbReference type="NCBI Taxonomy" id="30085"/>
    <lineage>
        <taxon>Eukaryota</taxon>
        <taxon>Metazoa</taxon>
        <taxon>Ecdysozoa</taxon>
        <taxon>Arthropoda</taxon>
        <taxon>Hexapoda</taxon>
        <taxon>Insecta</taxon>
        <taxon>Pterygota</taxon>
        <taxon>Neoptera</taxon>
        <taxon>Paraneoptera</taxon>
        <taxon>Hemiptera</taxon>
        <taxon>Heteroptera</taxon>
        <taxon>Panheteroptera</taxon>
        <taxon>Cimicomorpha</taxon>
        <taxon>Miridae</taxon>
        <taxon>Mirini</taxon>
        <taxon>Lygus</taxon>
    </lineage>
</organism>
<proteinExistence type="predicted"/>
<dbReference type="AlphaFoldDB" id="A0A0K8S445"/>
<evidence type="ECO:0000313" key="1">
    <source>
        <dbReference type="EMBL" id="JAG48062.1"/>
    </source>
</evidence>
<sequence>RASFGNLSFIRECHFMALTPKQQRILNRVRGASQWLTVVPTATDGLDLSADEFRDALALRYGRVPHNLPAHCDGCSAHFDVNHALNCMKGGLVKRGHDSLRDACANLSELAWGGVAIEPVLREAEPGVPALIADIRVRGVWHHERPAFFDTRIVNADAVSYRNQTWDVTGQAAAQAKHAKYDRAAEDVRGSFTPLVTSCDGALHREFSMFLRRMAHTLEAKWSKPYSQVLGWIHIKIQIGLIRSINLRLRSTRRRLRSLGTEDGAVVGEE</sequence>
<name>A0A0K8S445_LYGHE</name>
<accession>A0A0K8S445</accession>
<protein>
    <submittedName>
        <fullName evidence="1">Uncharacterized protein</fullName>
    </submittedName>
</protein>